<feature type="compositionally biased region" description="Polar residues" evidence="3">
    <location>
        <begin position="1069"/>
        <end position="1089"/>
    </location>
</feature>
<feature type="region of interest" description="Disordered" evidence="3">
    <location>
        <begin position="1601"/>
        <end position="1632"/>
    </location>
</feature>
<keyword evidence="4" id="KW-1185">Reference proteome</keyword>
<organism evidence="4 5">
    <name type="scientific">Frankliniella occidentalis</name>
    <name type="common">Western flower thrips</name>
    <name type="synonym">Euthrips occidentalis</name>
    <dbReference type="NCBI Taxonomy" id="133901"/>
    <lineage>
        <taxon>Eukaryota</taxon>
        <taxon>Metazoa</taxon>
        <taxon>Ecdysozoa</taxon>
        <taxon>Arthropoda</taxon>
        <taxon>Hexapoda</taxon>
        <taxon>Insecta</taxon>
        <taxon>Pterygota</taxon>
        <taxon>Neoptera</taxon>
        <taxon>Paraneoptera</taxon>
        <taxon>Thysanoptera</taxon>
        <taxon>Terebrantia</taxon>
        <taxon>Thripoidea</taxon>
        <taxon>Thripidae</taxon>
        <taxon>Frankliniella</taxon>
    </lineage>
</organism>
<keyword evidence="2" id="KW-0175">Coiled coil</keyword>
<gene>
    <name evidence="5" type="primary">LOC113204571</name>
</gene>
<dbReference type="PRINTS" id="PR01415">
    <property type="entry name" value="ANKYRIN"/>
</dbReference>
<dbReference type="PROSITE" id="PS50088">
    <property type="entry name" value="ANK_REPEAT"/>
    <property type="match status" value="5"/>
</dbReference>
<dbReference type="KEGG" id="foc:113204571"/>
<dbReference type="GeneID" id="113204571"/>
<feature type="region of interest" description="Disordered" evidence="3">
    <location>
        <begin position="1030"/>
        <end position="1089"/>
    </location>
</feature>
<feature type="region of interest" description="Disordered" evidence="3">
    <location>
        <begin position="533"/>
        <end position="664"/>
    </location>
</feature>
<dbReference type="PANTHER" id="PTHR24147">
    <property type="entry name" value="ANKYRIN REPEAT DOMAIN 36-RELATED"/>
    <property type="match status" value="1"/>
</dbReference>
<feature type="region of interest" description="Disordered" evidence="3">
    <location>
        <begin position="1922"/>
        <end position="1948"/>
    </location>
</feature>
<dbReference type="InterPro" id="IPR002110">
    <property type="entry name" value="Ankyrin_rpt"/>
</dbReference>
<feature type="coiled-coil region" evidence="2">
    <location>
        <begin position="1173"/>
        <end position="1200"/>
    </location>
</feature>
<dbReference type="SMART" id="SM00248">
    <property type="entry name" value="ANK"/>
    <property type="match status" value="6"/>
</dbReference>
<dbReference type="PROSITE" id="PS50297">
    <property type="entry name" value="ANK_REP_REGION"/>
    <property type="match status" value="5"/>
</dbReference>
<feature type="compositionally biased region" description="Acidic residues" evidence="3">
    <location>
        <begin position="292"/>
        <end position="311"/>
    </location>
</feature>
<evidence type="ECO:0000256" key="1">
    <source>
        <dbReference type="PROSITE-ProRule" id="PRU00023"/>
    </source>
</evidence>
<feature type="compositionally biased region" description="Acidic residues" evidence="3">
    <location>
        <begin position="918"/>
        <end position="931"/>
    </location>
</feature>
<dbReference type="Proteomes" id="UP000504606">
    <property type="component" value="Unplaced"/>
</dbReference>
<reference evidence="5" key="1">
    <citation type="submission" date="2025-08" db="UniProtKB">
        <authorList>
            <consortium name="RefSeq"/>
        </authorList>
    </citation>
    <scope>IDENTIFICATION</scope>
    <source>
        <tissue evidence="5">Whole organism</tissue>
    </source>
</reference>
<dbReference type="InterPro" id="IPR036770">
    <property type="entry name" value="Ankyrin_rpt-contain_sf"/>
</dbReference>
<feature type="compositionally biased region" description="Pro residues" evidence="3">
    <location>
        <begin position="684"/>
        <end position="694"/>
    </location>
</feature>
<evidence type="ECO:0000313" key="5">
    <source>
        <dbReference type="RefSeq" id="XP_026275567.1"/>
    </source>
</evidence>
<feature type="compositionally biased region" description="Polar residues" evidence="3">
    <location>
        <begin position="1032"/>
        <end position="1042"/>
    </location>
</feature>
<keyword evidence="1" id="KW-0040">ANK repeat</keyword>
<feature type="coiled-coil region" evidence="2">
    <location>
        <begin position="1747"/>
        <end position="1774"/>
    </location>
</feature>
<dbReference type="Gene3D" id="1.25.40.20">
    <property type="entry name" value="Ankyrin repeat-containing domain"/>
    <property type="match status" value="2"/>
</dbReference>
<feature type="coiled-coil region" evidence="2">
    <location>
        <begin position="1237"/>
        <end position="1271"/>
    </location>
</feature>
<feature type="region of interest" description="Disordered" evidence="3">
    <location>
        <begin position="387"/>
        <end position="412"/>
    </location>
</feature>
<dbReference type="OrthoDB" id="366390at2759"/>
<name>A0A6J1S3G2_FRAOC</name>
<feature type="region of interest" description="Disordered" evidence="3">
    <location>
        <begin position="1665"/>
        <end position="1701"/>
    </location>
</feature>
<dbReference type="SUPFAM" id="SSF48403">
    <property type="entry name" value="Ankyrin repeat"/>
    <property type="match status" value="1"/>
</dbReference>
<sequence>MRKVLNFVKGKRDDKKEASLSLNVTNISVEITDPAGVTTPSDDYDFVGTTEQCTDYEVDLSGKDKSITKLHKAAWVGNLEKVKSHLKKIDVNVVDASSRTPLHLAAAQGHTNVVWFLLSSRAATDIIDAGGKTSFLKAVEGGYKEIVSNMLEKGAEINLKDADGNTALHIATKLGYYDIATVLLKNGANFESANKKGEYALHIATTAEHMDLVELLLRYGAAVNVTDVDARTPLMLAARCGNAPLVELFLEYGAKRDMTDNSSFTAQDYAINKGYGDLAALLVTAMIERIEEEGEDEEEEKEEEDEEEEDVEGKIDDTETDTSSQRIDKQRSVSSGSLVPVNGSNVDVSDVPAEDGDSWHDSDVSDSHKETRLLQISQSKLKKFLLPTSDDEQCDEQSPVQGGKNVHDSPNSCVIPPPLQPPRSWDLIQAGMIDDNTSSEVKRCSLTALGTLRSRRESFNDSIKSDIESPLSLKEGAETKELEKGAIVTSKTNLCSKVIETTALKRDKSDLSAVESDWDSSDESLPLDKIAATPAEKTLGSPKIVQQISVDVHQEPIDDDLPEPPSPSQLLVPEDTGFLQVTNLSAPGSGAVSPEPVSEKRARMLLMQNQQSVELTLTDDRTEDKSEHSQDSPSALPKDGEGDSQGQPDCSADIGTLGRDGTMMGYDEMWESNAAFAPSSPTDMEPPPPPPPPQNHSLPRIEEKVETSEGEQSPSSQIIIDLNVPKITEISNIDILTSPIGKSVFSIPPPVPLAIVGKSEEVEDLTKKSQDTKLLSTKRHVRNKSIFQMPLPSESAQQLDQSIPQLHLPSTQAIHDQIINRQLECYDIAIRDLAVSTPSKQDSSRVGNMHPITIQALKSDETVGTDSFVDKGHKIMPDLLAGSKVAALASAFSGKPVSSHSQIIKKSATDPKIPLANEGEEEIEEEDDGEYNETTVKPGSVEKPLRKKRKSLLAMQKLEPTTSQGSQGSQIADVYNSSSESEEEPAYWGSAGINNNKVFRQSTVIKRDSDILGADQSNILSPENLSLEDIQHTSTSGSSNEDVTAEVEDVRSSLNIRDASGLDEKDSKLSTADSDAESGASQTEGTPSHSYLKSHEVLLKHHLQVVTEERGRLAETTVELGEKTERLMYELADAREAARARDEVISMLQIQLQRLEESHIKGLEEVQTHRFHLDSRDQELRHLEEVCRKAQEEAIHLKEIIRLKDKEIAHLTLIRANRDEEAHRQSMARDKEKDMTINELRIHLKYVEQEKDRLKETLVTMEHQQASLQARTDTLIEENARSNSQVTSDLRNAQEETNKWRSLYESCLLKLEAMDSSQVKVLLEAKNSEGDAAQSYRNEILSAVERLEKEKDADRLIWQAKIKEEVASAVNLLKSEYEKVEETLRKHNATLEVMVERLKIDHDIAIKRQESLENQLRSAQTELQLNRRDGSELSQLQHENSRMKNQALTDQNKIQTLESELKLKDQSLIDFNKTLQIVRQENKALATLLSDITESPKEEKEIVRKSNSKAILDSEGCIVETKVTQELEGTLQQEKEELLKEVTDLKLKLQKRDSSPSSANLCNASAMTDQVRWNQTGLMGVVQKQKEEIEVLKSECAKLRSTSKSPSLSPINVPPEIKPRPGKLSPKPVKSPTTIDLLKSTEKGEGQMLQPFVCKRCCSPLSPTSLQTNGQMRKSSTETQTIEGCESPAHSSKCSSPRHSWNQNQVIGHNIEQELQAQAEKCLKHQQMIAGLKSELQLLRGGSSDYQINLQKQVSDLQQKIKDEMNLRSSLEIQMNRMKYEVQEKCRVEKELEKLKGRLEREFVLRSELDYLNRVKADESSELSTKLAQVNKLLLQQVHDKNSGKEKENIDAKIHKEYEETRQYLVSELAKVQASLQAKESEEKELKLKCEKLSRECDKKNEQRRKMLIEKSYNLGQQFMKDKNIGSNDQKPTVANPESTVLNTQPTKVVSAPLDKPYSQLLRKEVKKSAEKYKTADHIPDISSGPKSEEHLSYLEKKYCLP</sequence>
<feature type="compositionally biased region" description="Polar residues" evidence="3">
    <location>
        <begin position="1689"/>
        <end position="1701"/>
    </location>
</feature>
<feature type="repeat" description="ANK" evidence="1">
    <location>
        <begin position="130"/>
        <end position="162"/>
    </location>
</feature>
<feature type="compositionally biased region" description="Polar residues" evidence="3">
    <location>
        <begin position="1925"/>
        <end position="1948"/>
    </location>
</feature>
<feature type="region of interest" description="Disordered" evidence="3">
    <location>
        <begin position="1966"/>
        <end position="1991"/>
    </location>
</feature>
<feature type="repeat" description="ANK" evidence="1">
    <location>
        <begin position="229"/>
        <end position="261"/>
    </location>
</feature>
<feature type="coiled-coil region" evidence="2">
    <location>
        <begin position="1333"/>
        <end position="1460"/>
    </location>
</feature>
<feature type="repeat" description="ANK" evidence="1">
    <location>
        <begin position="163"/>
        <end position="195"/>
    </location>
</feature>
<feature type="compositionally biased region" description="Basic and acidic residues" evidence="3">
    <location>
        <begin position="357"/>
        <end position="370"/>
    </location>
</feature>
<dbReference type="Pfam" id="PF12796">
    <property type="entry name" value="Ank_2"/>
    <property type="match status" value="2"/>
</dbReference>
<proteinExistence type="predicted"/>
<feature type="region of interest" description="Disordered" evidence="3">
    <location>
        <begin position="958"/>
        <end position="978"/>
    </location>
</feature>
<evidence type="ECO:0000256" key="2">
    <source>
        <dbReference type="SAM" id="Coils"/>
    </source>
</evidence>
<feature type="repeat" description="ANK" evidence="1">
    <location>
        <begin position="97"/>
        <end position="129"/>
    </location>
</feature>
<feature type="compositionally biased region" description="Basic and acidic residues" evidence="3">
    <location>
        <begin position="1966"/>
        <end position="1980"/>
    </location>
</feature>
<feature type="compositionally biased region" description="Polar residues" evidence="3">
    <location>
        <begin position="1665"/>
        <end position="1682"/>
    </location>
</feature>
<feature type="region of interest" description="Disordered" evidence="3">
    <location>
        <begin position="676"/>
        <end position="716"/>
    </location>
</feature>
<feature type="compositionally biased region" description="Polar residues" evidence="3">
    <location>
        <begin position="1601"/>
        <end position="1610"/>
    </location>
</feature>
<feature type="coiled-coil region" evidence="2">
    <location>
        <begin position="1869"/>
        <end position="1910"/>
    </location>
</feature>
<dbReference type="Pfam" id="PF00023">
    <property type="entry name" value="Ank"/>
    <property type="match status" value="1"/>
</dbReference>
<dbReference type="PANTHER" id="PTHR24147:SF53">
    <property type="entry name" value="ANKYRIN REPEAT DOMAIN 26"/>
    <property type="match status" value="1"/>
</dbReference>
<feature type="compositionally biased region" description="Polar residues" evidence="3">
    <location>
        <begin position="332"/>
        <end position="347"/>
    </location>
</feature>
<dbReference type="InterPro" id="IPR050657">
    <property type="entry name" value="Ankyrin_repeat_domain"/>
</dbReference>
<protein>
    <submittedName>
        <fullName evidence="5">Uncharacterized protein LOC113204571 isoform X1</fullName>
    </submittedName>
</protein>
<feature type="compositionally biased region" description="Polar residues" evidence="3">
    <location>
        <begin position="959"/>
        <end position="978"/>
    </location>
</feature>
<accession>A0A6J1S3G2</accession>
<evidence type="ECO:0000256" key="3">
    <source>
        <dbReference type="SAM" id="MobiDB-lite"/>
    </source>
</evidence>
<feature type="compositionally biased region" description="Basic and acidic residues" evidence="3">
    <location>
        <begin position="618"/>
        <end position="630"/>
    </location>
</feature>
<feature type="repeat" description="ANK" evidence="1">
    <location>
        <begin position="196"/>
        <end position="228"/>
    </location>
</feature>
<evidence type="ECO:0000313" key="4">
    <source>
        <dbReference type="Proteomes" id="UP000504606"/>
    </source>
</evidence>
<feature type="region of interest" description="Disordered" evidence="3">
    <location>
        <begin position="899"/>
        <end position="946"/>
    </location>
</feature>
<feature type="region of interest" description="Disordered" evidence="3">
    <location>
        <begin position="292"/>
        <end position="370"/>
    </location>
</feature>
<dbReference type="RefSeq" id="XP_026275567.1">
    <property type="nucleotide sequence ID" value="XM_026419782.2"/>
</dbReference>